<dbReference type="Proteomes" id="UP000025227">
    <property type="component" value="Unplaced"/>
</dbReference>
<dbReference type="OMA" id="CRFIATR"/>
<name>A0A7I4XYP3_HAECO</name>
<evidence type="ECO:0000256" key="1">
    <source>
        <dbReference type="SAM" id="MobiDB-lite"/>
    </source>
</evidence>
<dbReference type="WBParaSite" id="HCON_00021340-00001">
    <property type="protein sequence ID" value="HCON_00021340-00001"/>
    <property type="gene ID" value="HCON_00021340"/>
</dbReference>
<dbReference type="Pfam" id="PF12937">
    <property type="entry name" value="F-box-like"/>
    <property type="match status" value="1"/>
</dbReference>
<dbReference type="AlphaFoldDB" id="A0A7I4XYP3"/>
<organism evidence="3 4">
    <name type="scientific">Haemonchus contortus</name>
    <name type="common">Barber pole worm</name>
    <dbReference type="NCBI Taxonomy" id="6289"/>
    <lineage>
        <taxon>Eukaryota</taxon>
        <taxon>Metazoa</taxon>
        <taxon>Ecdysozoa</taxon>
        <taxon>Nematoda</taxon>
        <taxon>Chromadorea</taxon>
        <taxon>Rhabditida</taxon>
        <taxon>Rhabditina</taxon>
        <taxon>Rhabditomorpha</taxon>
        <taxon>Strongyloidea</taxon>
        <taxon>Trichostrongylidae</taxon>
        <taxon>Haemonchus</taxon>
    </lineage>
</organism>
<dbReference type="OrthoDB" id="5842022at2759"/>
<feature type="region of interest" description="Disordered" evidence="1">
    <location>
        <begin position="1"/>
        <end position="24"/>
    </location>
</feature>
<dbReference type="InterPro" id="IPR036047">
    <property type="entry name" value="F-box-like_dom_sf"/>
</dbReference>
<protein>
    <submittedName>
        <fullName evidence="4">F-box domain-containing protein</fullName>
    </submittedName>
</protein>
<reference evidence="4" key="1">
    <citation type="submission" date="2020-12" db="UniProtKB">
        <authorList>
            <consortium name="WormBaseParasite"/>
        </authorList>
    </citation>
    <scope>IDENTIFICATION</scope>
    <source>
        <strain evidence="4">MHco3</strain>
    </source>
</reference>
<feature type="compositionally biased region" description="Polar residues" evidence="1">
    <location>
        <begin position="13"/>
        <end position="23"/>
    </location>
</feature>
<evidence type="ECO:0000313" key="4">
    <source>
        <dbReference type="WBParaSite" id="HCON_00021340-00001"/>
    </source>
</evidence>
<dbReference type="InterPro" id="IPR001810">
    <property type="entry name" value="F-box_dom"/>
</dbReference>
<accession>A0A7I4XYP3</accession>
<dbReference type="PROSITE" id="PS50181">
    <property type="entry name" value="FBOX"/>
    <property type="match status" value="1"/>
</dbReference>
<dbReference type="SUPFAM" id="SSF81383">
    <property type="entry name" value="F-box domain"/>
    <property type="match status" value="1"/>
</dbReference>
<keyword evidence="3" id="KW-1185">Reference proteome</keyword>
<evidence type="ECO:0000259" key="2">
    <source>
        <dbReference type="PROSITE" id="PS50181"/>
    </source>
</evidence>
<proteinExistence type="predicted"/>
<evidence type="ECO:0000313" key="3">
    <source>
        <dbReference type="Proteomes" id="UP000025227"/>
    </source>
</evidence>
<sequence length="372" mass="41692">MTSNAEIFDDQLCQPSSSSQSTGVFPWNQLPRELQVKILRNLNRRDLSQCRSLNKEIFEIIRSNESFMRRRHLDLLRIERIGQNRVQLVMRCDEEGISRKWVTCQKRKRRDPAGLDTDIKNAFVELFPTVAAASLGAIASRGNRSAQDAELLSSSTEIPSAIIDRLAEVTKGSEIDRLRINEMELSDSALSSISSCLLNADCRIRLLSFELTSFAAVTPAALLRFVHDIAPADIVFRMIRGCSQKHFGVEMCRFIATRRFFSVSELVDVESNDVPVSIDDAVLAQLTASTFQIAAPNLITVNGLRSFIRDLTGEKRQLVAGRIQANFPLDNVSFPTATHAKLLIKDQKTIDISMRRATEIPSSLHSSPEEEL</sequence>
<feature type="domain" description="F-box" evidence="2">
    <location>
        <begin position="24"/>
        <end position="70"/>
    </location>
</feature>